<dbReference type="GO" id="GO:0000278">
    <property type="term" value="P:mitotic cell cycle"/>
    <property type="evidence" value="ECO:0007669"/>
    <property type="project" value="TreeGrafter"/>
</dbReference>
<feature type="compositionally biased region" description="Polar residues" evidence="6">
    <location>
        <begin position="208"/>
        <end position="229"/>
    </location>
</feature>
<organism evidence="9 10">
    <name type="scientific">Geotrichum candidum</name>
    <name type="common">Oospora lactis</name>
    <name type="synonym">Dipodascus geotrichum</name>
    <dbReference type="NCBI Taxonomy" id="1173061"/>
    <lineage>
        <taxon>Eukaryota</taxon>
        <taxon>Fungi</taxon>
        <taxon>Dikarya</taxon>
        <taxon>Ascomycota</taxon>
        <taxon>Saccharomycotina</taxon>
        <taxon>Dipodascomycetes</taxon>
        <taxon>Dipodascales</taxon>
        <taxon>Dipodascaceae</taxon>
        <taxon>Geotrichum</taxon>
    </lineage>
</organism>
<evidence type="ECO:0000259" key="8">
    <source>
        <dbReference type="Pfam" id="PF15511"/>
    </source>
</evidence>
<dbReference type="GO" id="GO:0046982">
    <property type="term" value="F:protein heterodimerization activity"/>
    <property type="evidence" value="ECO:0007669"/>
    <property type="project" value="InterPro"/>
</dbReference>
<dbReference type="PANTHER" id="PTHR46904">
    <property type="entry name" value="CENTROMERE PROTEIN T"/>
    <property type="match status" value="1"/>
</dbReference>
<dbReference type="GO" id="GO:0003677">
    <property type="term" value="F:DNA binding"/>
    <property type="evidence" value="ECO:0007669"/>
    <property type="project" value="InterPro"/>
</dbReference>
<keyword evidence="7" id="KW-0472">Membrane</keyword>
<evidence type="ECO:0000256" key="1">
    <source>
        <dbReference type="ARBA" id="ARBA00004123"/>
    </source>
</evidence>
<dbReference type="GO" id="GO:0051382">
    <property type="term" value="P:kinetochore assembly"/>
    <property type="evidence" value="ECO:0007669"/>
    <property type="project" value="InterPro"/>
</dbReference>
<comment type="subcellular location">
    <subcellularLocation>
        <location evidence="2">Chromosome</location>
    </subcellularLocation>
    <subcellularLocation>
        <location evidence="1">Nucleus</location>
    </subcellularLocation>
</comment>
<keyword evidence="10" id="KW-1185">Reference proteome</keyword>
<evidence type="ECO:0000256" key="4">
    <source>
        <dbReference type="ARBA" id="ARBA00022454"/>
    </source>
</evidence>
<dbReference type="Gene3D" id="1.10.20.10">
    <property type="entry name" value="Histone, subunit A"/>
    <property type="match status" value="1"/>
</dbReference>
<feature type="compositionally biased region" description="Basic and acidic residues" evidence="6">
    <location>
        <begin position="20"/>
        <end position="58"/>
    </location>
</feature>
<feature type="region of interest" description="Disordered" evidence="6">
    <location>
        <begin position="377"/>
        <end position="400"/>
    </location>
</feature>
<keyword evidence="4" id="KW-0158">Chromosome</keyword>
<dbReference type="SUPFAM" id="SSF47113">
    <property type="entry name" value="Histone-fold"/>
    <property type="match status" value="1"/>
</dbReference>
<evidence type="ECO:0000256" key="2">
    <source>
        <dbReference type="ARBA" id="ARBA00004286"/>
    </source>
</evidence>
<dbReference type="GO" id="GO:0000776">
    <property type="term" value="C:kinetochore"/>
    <property type="evidence" value="ECO:0007669"/>
    <property type="project" value="InterPro"/>
</dbReference>
<dbReference type="PANTHER" id="PTHR46904:SF1">
    <property type="entry name" value="CENTROMERE PROTEIN T"/>
    <property type="match status" value="1"/>
</dbReference>
<evidence type="ECO:0000256" key="7">
    <source>
        <dbReference type="SAM" id="Phobius"/>
    </source>
</evidence>
<feature type="region of interest" description="Disordered" evidence="6">
    <location>
        <begin position="208"/>
        <end position="236"/>
    </location>
</feature>
<comment type="caution">
    <text evidence="9">The sequence shown here is derived from an EMBL/GenBank/DDBJ whole genome shotgun (WGS) entry which is preliminary data.</text>
</comment>
<evidence type="ECO:0000256" key="3">
    <source>
        <dbReference type="ARBA" id="ARBA00010137"/>
    </source>
</evidence>
<dbReference type="GO" id="GO:0007059">
    <property type="term" value="P:chromosome segregation"/>
    <property type="evidence" value="ECO:0007669"/>
    <property type="project" value="TreeGrafter"/>
</dbReference>
<accession>A0A0J9YHA5</accession>
<dbReference type="OrthoDB" id="10071681at2759"/>
<name>A0A0J9YHA5_GEOCN</name>
<evidence type="ECO:0000313" key="9">
    <source>
        <dbReference type="EMBL" id="CDO51145.1"/>
    </source>
</evidence>
<dbReference type="AlphaFoldDB" id="A0A0J9YHA5"/>
<reference evidence="9" key="1">
    <citation type="submission" date="2014-03" db="EMBL/GenBank/DDBJ databases">
        <authorList>
            <person name="Casaregola S."/>
        </authorList>
    </citation>
    <scope>NUCLEOTIDE SEQUENCE [LARGE SCALE GENOMIC DNA]</scope>
    <source>
        <strain evidence="9">CLIB 918</strain>
    </source>
</reference>
<proteinExistence type="inferred from homology"/>
<comment type="similarity">
    <text evidence="3">Belongs to the CENP-T/CNN1 family.</text>
</comment>
<feature type="compositionally biased region" description="Basic and acidic residues" evidence="6">
    <location>
        <begin position="95"/>
        <end position="105"/>
    </location>
</feature>
<feature type="region of interest" description="Disordered" evidence="6">
    <location>
        <begin position="95"/>
        <end position="170"/>
    </location>
</feature>
<feature type="compositionally biased region" description="Low complexity" evidence="6">
    <location>
        <begin position="146"/>
        <end position="163"/>
    </location>
</feature>
<keyword evidence="7" id="KW-1133">Transmembrane helix</keyword>
<dbReference type="STRING" id="1173061.A0A0J9YHA5"/>
<evidence type="ECO:0000256" key="5">
    <source>
        <dbReference type="ARBA" id="ARBA00023242"/>
    </source>
</evidence>
<keyword evidence="5" id="KW-0539">Nucleus</keyword>
<keyword evidence="7" id="KW-0812">Transmembrane</keyword>
<dbReference type="InterPro" id="IPR028255">
    <property type="entry name" value="CENP-T"/>
</dbReference>
<dbReference type="InterPro" id="IPR035425">
    <property type="entry name" value="CENP-T/H4_C"/>
</dbReference>
<dbReference type="Proteomes" id="UP000242525">
    <property type="component" value="Unassembled WGS sequence"/>
</dbReference>
<evidence type="ECO:0000313" key="10">
    <source>
        <dbReference type="Proteomes" id="UP000242525"/>
    </source>
</evidence>
<evidence type="ECO:0000256" key="6">
    <source>
        <dbReference type="SAM" id="MobiDB-lite"/>
    </source>
</evidence>
<sequence length="560" mass="63522">MTPHAIKARQVLANTPGRRLRLEEPQERVSPRDELRALSRVLAREKKAREEGGVEKKLSTQKVLSNSSSNSNKGKNPKVLTAEEFSERLGSVELRKDLPIDETPTRRSSKGSDNLRSLSGGRADVRESSEEPDPTPSRRPLDTVRRTSNNSIRSNNSQYRSISPPGNQSVASQFSIEVNRREESRLSWNRSRLSEVFPEFNMSQNEADASITKSSRYKQTFESPTPTFSEQRRKDSNPFVIEVDDFEFPEVSQLPEDELPVDEVIGGSDVPADEVIEGSELPVDEGIEGSEPNDTMIESLRHDETTLSRFEENIEPPIEEHNESINFEITDVPLPESELPITTPEVNDPELNKLTTQEDRDAYSILVDENENEESLFVDDSINSPPPVSEPSPEPVPQTLPTSLRQFPVAENSQQLHTDNTTRRTTLPNRIIKELASSMSSRKIQPAALLEIFEASEQFFEQAGVDLVAYARHSKRKTIDPTDVLQLMKRQRVISESDTPYMLAKKYLPQELVENIIEATASQPFNFFFFFFFLFFLQVIVGFSVVQRHYLNRSSKKVLL</sequence>
<gene>
    <name evidence="9" type="ORF">BN980_GECA01s01506g</name>
</gene>
<dbReference type="EMBL" id="CCBN010000001">
    <property type="protein sequence ID" value="CDO51145.1"/>
    <property type="molecule type" value="Genomic_DNA"/>
</dbReference>
<dbReference type="GO" id="GO:0005634">
    <property type="term" value="C:nucleus"/>
    <property type="evidence" value="ECO:0007669"/>
    <property type="project" value="UniProtKB-SubCell"/>
</dbReference>
<feature type="transmembrane region" description="Helical" evidence="7">
    <location>
        <begin position="527"/>
        <end position="546"/>
    </location>
</feature>
<dbReference type="Pfam" id="PF15511">
    <property type="entry name" value="CENP-T_C"/>
    <property type="match status" value="1"/>
</dbReference>
<protein>
    <recommendedName>
        <fullName evidence="8">CENP-T/Histone H4 histone fold domain-containing protein</fullName>
    </recommendedName>
</protein>
<feature type="region of interest" description="Disordered" evidence="6">
    <location>
        <begin position="1"/>
        <end position="79"/>
    </location>
</feature>
<feature type="domain" description="CENP-T/Histone H4 histone fold" evidence="8">
    <location>
        <begin position="425"/>
        <end position="519"/>
    </location>
</feature>
<dbReference type="CDD" id="cd22920">
    <property type="entry name" value="HFD_CENP-T"/>
    <property type="match status" value="1"/>
</dbReference>
<feature type="compositionally biased region" description="Pro residues" evidence="6">
    <location>
        <begin position="384"/>
        <end position="398"/>
    </location>
</feature>
<dbReference type="InterPro" id="IPR009072">
    <property type="entry name" value="Histone-fold"/>
</dbReference>